<feature type="region of interest" description="Disordered" evidence="1">
    <location>
        <begin position="1"/>
        <end position="45"/>
    </location>
</feature>
<evidence type="ECO:0000313" key="3">
    <source>
        <dbReference type="Proteomes" id="UP000663868"/>
    </source>
</evidence>
<comment type="caution">
    <text evidence="2">The sequence shown here is derived from an EMBL/GenBank/DDBJ whole genome shotgun (WGS) entry which is preliminary data.</text>
</comment>
<protein>
    <submittedName>
        <fullName evidence="2">Uncharacterized protein</fullName>
    </submittedName>
</protein>
<dbReference type="EMBL" id="CAJOBB010029861">
    <property type="protein sequence ID" value="CAF4439851.1"/>
    <property type="molecule type" value="Genomic_DNA"/>
</dbReference>
<dbReference type="AlphaFoldDB" id="A0A820RT27"/>
<gene>
    <name evidence="2" type="ORF">KXQ929_LOCUS53316</name>
</gene>
<organism evidence="2 3">
    <name type="scientific">Adineta steineri</name>
    <dbReference type="NCBI Taxonomy" id="433720"/>
    <lineage>
        <taxon>Eukaryota</taxon>
        <taxon>Metazoa</taxon>
        <taxon>Spiralia</taxon>
        <taxon>Gnathifera</taxon>
        <taxon>Rotifera</taxon>
        <taxon>Eurotatoria</taxon>
        <taxon>Bdelloidea</taxon>
        <taxon>Adinetida</taxon>
        <taxon>Adinetidae</taxon>
        <taxon>Adineta</taxon>
    </lineage>
</organism>
<reference evidence="2" key="1">
    <citation type="submission" date="2021-02" db="EMBL/GenBank/DDBJ databases">
        <authorList>
            <person name="Nowell W R."/>
        </authorList>
    </citation>
    <scope>NUCLEOTIDE SEQUENCE</scope>
</reference>
<name>A0A820RT27_9BILA</name>
<evidence type="ECO:0000313" key="2">
    <source>
        <dbReference type="EMBL" id="CAF4439851.1"/>
    </source>
</evidence>
<sequence length="92" mass="10542">KAKKTVPQDTRLHSGKYTLDSDEDDDDEQANTNEMNQNELDDIGQEGATIGFDDDVKITPFNIDEELEDGHYDETGCFHWKKKDVLTFSLLF</sequence>
<feature type="compositionally biased region" description="Acidic residues" evidence="1">
    <location>
        <begin position="20"/>
        <end position="29"/>
    </location>
</feature>
<evidence type="ECO:0000256" key="1">
    <source>
        <dbReference type="SAM" id="MobiDB-lite"/>
    </source>
</evidence>
<accession>A0A820RT27</accession>
<feature type="non-terminal residue" evidence="2">
    <location>
        <position position="92"/>
    </location>
</feature>
<dbReference type="Proteomes" id="UP000663868">
    <property type="component" value="Unassembled WGS sequence"/>
</dbReference>
<proteinExistence type="predicted"/>